<protein>
    <submittedName>
        <fullName evidence="1">Uncharacterized protein</fullName>
    </submittedName>
</protein>
<accession>A0A0S4XA68</accession>
<gene>
    <name evidence="1" type="ORF">RD1301_v1_1170007</name>
</gene>
<dbReference type="AlphaFoldDB" id="A0A0S4XA68"/>
<name>A0A0S4XA68_RALSL</name>
<dbReference type="EMBL" id="LN899822">
    <property type="protein sequence ID" value="CUV60882.1"/>
    <property type="molecule type" value="Genomic_DNA"/>
</dbReference>
<proteinExistence type="predicted"/>
<reference evidence="1" key="1">
    <citation type="submission" date="2015-10" db="EMBL/GenBank/DDBJ databases">
        <authorList>
            <person name="Gilbert D.G."/>
        </authorList>
    </citation>
    <scope>NUCLEOTIDE SEQUENCE</scope>
    <source>
        <strain evidence="1">Phyl III-seqv23</strain>
    </source>
</reference>
<sequence>MLAFFFFFKQKTAYEISLGLVGSEMCIRDSNIAMGTEIDNVVEFDTPLDLQDTLDEAEGATT</sequence>
<evidence type="ECO:0000313" key="1">
    <source>
        <dbReference type="EMBL" id="CUV60882.1"/>
    </source>
</evidence>
<organism evidence="1">
    <name type="scientific">Ralstonia solanacearum</name>
    <name type="common">Pseudomonas solanacearum</name>
    <dbReference type="NCBI Taxonomy" id="305"/>
    <lineage>
        <taxon>Bacteria</taxon>
        <taxon>Pseudomonadati</taxon>
        <taxon>Pseudomonadota</taxon>
        <taxon>Betaproteobacteria</taxon>
        <taxon>Burkholderiales</taxon>
        <taxon>Burkholderiaceae</taxon>
        <taxon>Ralstonia</taxon>
        <taxon>Ralstonia solanacearum species complex</taxon>
    </lineage>
</organism>